<dbReference type="PATRIC" id="fig|571915.4.peg.3062"/>
<dbReference type="Pfam" id="PF08719">
    <property type="entry name" value="NADAR"/>
    <property type="match status" value="1"/>
</dbReference>
<accession>A0A0G3H190</accession>
<protein>
    <submittedName>
        <fullName evidence="4">RibA/ribD-fused protein</fullName>
    </submittedName>
</protein>
<gene>
    <name evidence="4" type="ORF">CMUST_14255</name>
</gene>
<dbReference type="InterPro" id="IPR012816">
    <property type="entry name" value="NADAR"/>
</dbReference>
<evidence type="ECO:0000259" key="3">
    <source>
        <dbReference type="Pfam" id="PF08719"/>
    </source>
</evidence>
<dbReference type="EMBL" id="CP011542">
    <property type="protein sequence ID" value="AKK07144.1"/>
    <property type="molecule type" value="Genomic_DNA"/>
</dbReference>
<dbReference type="SUPFAM" id="SSF143990">
    <property type="entry name" value="YbiA-like"/>
    <property type="match status" value="1"/>
</dbReference>
<dbReference type="NCBIfam" id="TIGR02464">
    <property type="entry name" value="ribofla_fusion"/>
    <property type="match status" value="1"/>
</dbReference>
<evidence type="ECO:0000313" key="4">
    <source>
        <dbReference type="EMBL" id="AKK07144.1"/>
    </source>
</evidence>
<dbReference type="InterPro" id="IPR037238">
    <property type="entry name" value="YbiA-like_sf"/>
</dbReference>
<organism evidence="4 5">
    <name type="scientific">Corynebacterium mustelae</name>
    <dbReference type="NCBI Taxonomy" id="571915"/>
    <lineage>
        <taxon>Bacteria</taxon>
        <taxon>Bacillati</taxon>
        <taxon>Actinomycetota</taxon>
        <taxon>Actinomycetes</taxon>
        <taxon>Mycobacteriales</taxon>
        <taxon>Corynebacteriaceae</taxon>
        <taxon>Corynebacterium</taxon>
    </lineage>
</organism>
<dbReference type="AlphaFoldDB" id="A0A0G3H190"/>
<sequence length="152" mass="17504">MSTIYFYSNNDPYGFLSNFARYQFYIDGLRWATSEHYFQAMKFHDPKIQREIRLCQSPSAAARAGRDRKKPLRSDWESVKDSIMYDAVWAKFSQNPDIAAELLATGDATLVEHTGKDFYWGDGGDGSGLNRLGSILMEVRTRLREEQEAEQD</sequence>
<comment type="catalytic activity">
    <reaction evidence="2">
        <text>2,5-diamino-6-hydroxy-4-(5-phosphoribosylamino)-pyrimidine + H2O = 2,5,6-triamino-4-hydroxypyrimidine + D-ribose 5-phosphate</text>
        <dbReference type="Rhea" id="RHEA:23436"/>
        <dbReference type="ChEBI" id="CHEBI:15377"/>
        <dbReference type="ChEBI" id="CHEBI:58614"/>
        <dbReference type="ChEBI" id="CHEBI:78346"/>
        <dbReference type="ChEBI" id="CHEBI:137796"/>
    </reaction>
</comment>
<dbReference type="RefSeq" id="WP_047263037.1">
    <property type="nucleotide sequence ID" value="NZ_CP011542.1"/>
</dbReference>
<reference evidence="5" key="2">
    <citation type="submission" date="2015-05" db="EMBL/GenBank/DDBJ databases">
        <title>Complete genome sequence of Corynebacterium mustelae DSM 45274, isolated from various tissues of a male ferret with lethal sepsis.</title>
        <authorList>
            <person name="Ruckert C."/>
            <person name="Albersmeier A."/>
            <person name="Winkler A."/>
            <person name="Tauch A."/>
        </authorList>
    </citation>
    <scope>NUCLEOTIDE SEQUENCE [LARGE SCALE GENOMIC DNA]</scope>
    <source>
        <strain evidence="5">DSM 45274</strain>
    </source>
</reference>
<dbReference type="KEGG" id="cmv:CMUST_14255"/>
<evidence type="ECO:0000313" key="5">
    <source>
        <dbReference type="Proteomes" id="UP000035199"/>
    </source>
</evidence>
<dbReference type="Gene3D" id="1.10.357.40">
    <property type="entry name" value="YbiA-like"/>
    <property type="match status" value="1"/>
</dbReference>
<dbReference type="Proteomes" id="UP000035199">
    <property type="component" value="Chromosome"/>
</dbReference>
<evidence type="ECO:0000256" key="1">
    <source>
        <dbReference type="ARBA" id="ARBA00000022"/>
    </source>
</evidence>
<comment type="catalytic activity">
    <reaction evidence="1">
        <text>5-amino-6-(5-phospho-D-ribosylamino)uracil + H2O = 5,6-diaminouracil + D-ribose 5-phosphate</text>
        <dbReference type="Rhea" id="RHEA:55020"/>
        <dbReference type="ChEBI" id="CHEBI:15377"/>
        <dbReference type="ChEBI" id="CHEBI:46252"/>
        <dbReference type="ChEBI" id="CHEBI:58453"/>
        <dbReference type="ChEBI" id="CHEBI:78346"/>
    </reaction>
</comment>
<dbReference type="STRING" id="571915.CMUST_14255"/>
<dbReference type="OrthoDB" id="643483at2"/>
<evidence type="ECO:0000256" key="2">
    <source>
        <dbReference type="ARBA" id="ARBA00000751"/>
    </source>
</evidence>
<feature type="domain" description="NADAR" evidence="3">
    <location>
        <begin position="5"/>
        <end position="144"/>
    </location>
</feature>
<name>A0A0G3H190_9CORY</name>
<reference evidence="4 5" key="1">
    <citation type="journal article" date="2015" name="Genome Announc.">
        <title>Complete Genome Sequence of the Type Strain Corynebacterium mustelae DSM 45274, Isolated from Various Tissues of a Male Ferret with Lethal Sepsis.</title>
        <authorList>
            <person name="Ruckert C."/>
            <person name="Eimer J."/>
            <person name="Winkler A."/>
            <person name="Tauch A."/>
        </authorList>
    </citation>
    <scope>NUCLEOTIDE SEQUENCE [LARGE SCALE GENOMIC DNA]</scope>
    <source>
        <strain evidence="4 5">DSM 45274</strain>
    </source>
</reference>
<keyword evidence="5" id="KW-1185">Reference proteome</keyword>
<dbReference type="CDD" id="cd15457">
    <property type="entry name" value="NADAR"/>
    <property type="match status" value="1"/>
</dbReference>
<proteinExistence type="predicted"/>